<evidence type="ECO:0000313" key="2">
    <source>
        <dbReference type="Proteomes" id="UP000708298"/>
    </source>
</evidence>
<evidence type="ECO:0000313" key="1">
    <source>
        <dbReference type="EMBL" id="MCB8877591.1"/>
    </source>
</evidence>
<dbReference type="RefSeq" id="WP_227323239.1">
    <property type="nucleotide sequence ID" value="NZ_JAESVB010000015.1"/>
</dbReference>
<comment type="caution">
    <text evidence="1">The sequence shown here is derived from an EMBL/GenBank/DDBJ whole genome shotgun (WGS) entry which is preliminary data.</text>
</comment>
<dbReference type="AlphaFoldDB" id="A0A964E0R6"/>
<reference evidence="1" key="1">
    <citation type="journal article" date="2021" name="Microorganisms">
        <title>Acidisoma silvae sp. nov. and Acidisomacellulosilytica sp. nov., Two Acidophilic Bacteria Isolated from Decaying Wood, Hydrolyzing Cellulose and Producing Poly-3-hydroxybutyrate.</title>
        <authorList>
            <person name="Mieszkin S."/>
            <person name="Pouder E."/>
            <person name="Uroz S."/>
            <person name="Simon-Colin C."/>
            <person name="Alain K."/>
        </authorList>
    </citation>
    <scope>NUCLEOTIDE SEQUENCE</scope>
    <source>
        <strain evidence="1">HW T2.11</strain>
    </source>
</reference>
<gene>
    <name evidence="1" type="ORF">ASILVAE211_20520</name>
</gene>
<organism evidence="1 2">
    <name type="scientific">Acidisoma silvae</name>
    <dbReference type="NCBI Taxonomy" id="2802396"/>
    <lineage>
        <taxon>Bacteria</taxon>
        <taxon>Pseudomonadati</taxon>
        <taxon>Pseudomonadota</taxon>
        <taxon>Alphaproteobacteria</taxon>
        <taxon>Acetobacterales</taxon>
        <taxon>Acidocellaceae</taxon>
        <taxon>Acidisoma</taxon>
    </lineage>
</organism>
<keyword evidence="2" id="KW-1185">Reference proteome</keyword>
<dbReference type="EMBL" id="JAESVB010000015">
    <property type="protein sequence ID" value="MCB8877591.1"/>
    <property type="molecule type" value="Genomic_DNA"/>
</dbReference>
<sequence>MKKPAHHLAPDDAKSLLEEVLPPFYELIGRIASIWAALEHRIDQLIWDLMDVEQTLGACLTTQLNGPQVRIRCLKALLEARGWPQAKLTELNKFGSDMQVVQEERNRAVHDVMLVGTQSRRPFNRRVATIANKIVFETKQLSIEDLKMTVEESMALLERFGQFQTQVRTAVPIASDERLRKLLWREGPPDEVRLNLDSNLSARRRQLQSLAAKEIFPKRRRKNKTT</sequence>
<name>A0A964E0R6_9PROT</name>
<reference evidence="1" key="2">
    <citation type="submission" date="2021-01" db="EMBL/GenBank/DDBJ databases">
        <authorList>
            <person name="Mieszkin S."/>
            <person name="Pouder E."/>
            <person name="Alain K."/>
        </authorList>
    </citation>
    <scope>NUCLEOTIDE SEQUENCE</scope>
    <source>
        <strain evidence="1">HW T2.11</strain>
    </source>
</reference>
<dbReference type="Proteomes" id="UP000708298">
    <property type="component" value="Unassembled WGS sequence"/>
</dbReference>
<accession>A0A964E0R6</accession>
<proteinExistence type="predicted"/>
<protein>
    <submittedName>
        <fullName evidence="1">Uncharacterized protein</fullName>
    </submittedName>
</protein>